<feature type="compositionally biased region" description="Acidic residues" evidence="1">
    <location>
        <begin position="689"/>
        <end position="702"/>
    </location>
</feature>
<gene>
    <name evidence="3" type="ORF">ODALV1_LOCUS14388</name>
</gene>
<keyword evidence="4" id="KW-1185">Reference proteome</keyword>
<feature type="compositionally biased region" description="Basic and acidic residues" evidence="1">
    <location>
        <begin position="107"/>
        <end position="116"/>
    </location>
</feature>
<keyword evidence="2" id="KW-1133">Transmembrane helix</keyword>
<feature type="compositionally biased region" description="Basic and acidic residues" evidence="1">
    <location>
        <begin position="293"/>
        <end position="303"/>
    </location>
</feature>
<name>A0ABP1QRR8_9HEXA</name>
<keyword evidence="2" id="KW-0812">Transmembrane</keyword>
<comment type="caution">
    <text evidence="3">The sequence shown here is derived from an EMBL/GenBank/DDBJ whole genome shotgun (WGS) entry which is preliminary data.</text>
</comment>
<protein>
    <recommendedName>
        <fullName evidence="5">Fibronectin type-III domain-containing protein</fullName>
    </recommendedName>
</protein>
<accession>A0ABP1QRR8</accession>
<dbReference type="EMBL" id="CAXLJM020000046">
    <property type="protein sequence ID" value="CAL8110652.1"/>
    <property type="molecule type" value="Genomic_DNA"/>
</dbReference>
<reference evidence="3 4" key="1">
    <citation type="submission" date="2024-08" db="EMBL/GenBank/DDBJ databases">
        <authorList>
            <person name="Cucini C."/>
            <person name="Frati F."/>
        </authorList>
    </citation>
    <scope>NUCLEOTIDE SEQUENCE [LARGE SCALE GENOMIC DNA]</scope>
</reference>
<feature type="transmembrane region" description="Helical" evidence="2">
    <location>
        <begin position="728"/>
        <end position="751"/>
    </location>
</feature>
<feature type="region of interest" description="Disordered" evidence="1">
    <location>
        <begin position="95"/>
        <end position="146"/>
    </location>
</feature>
<feature type="compositionally biased region" description="Low complexity" evidence="1">
    <location>
        <begin position="123"/>
        <end position="146"/>
    </location>
</feature>
<evidence type="ECO:0000256" key="2">
    <source>
        <dbReference type="SAM" id="Phobius"/>
    </source>
</evidence>
<sequence length="949" mass="102653">MTTTPTQKSSSKIIIMANTTTSMSTSISAVFTLFLLLGTGVRLSDGASVPVPPLPEDLESLASSKILMDHTSTAQLKFTPYSYAQHQAEDAADGVDNAKLGYSDDSASEKVEKIEIEEGSQESSSTSTTTTSTTAPSSSTSFAPKSSKQVQNSYDMMSSSSSLHVAQCRATCLEKFKEVPTQLQEDVYKMSSTSTLATTSADEMHLLPILRLKRKKRSTSSSLRLNSFANKGKSQWSCFNNSPDCFTCWESCELLEPGNSLKNATTSSATSQPQESGQVNEATTTSKLLPAKLRKEKEGESKRKQSIISCSTASKQQCTVGCQVACSFYERLLTKNEKEHQYYQHQQQQNERAPEQQNVFTSSDPVVATKQESIVRIVPGKISWVRGARSGTKEDALSSLGGGGESDSPVVYVVIQEYPDRKWRQIAQTTETELEIPMDLTSTMKTKLRSVRVLVVGPVGMLSVYSPEKSEQLSDIVRESGDKVVSVSELNGFGTEAPELEQTESETLAPKLDSISETKDSDHFGGNVNDDVPAIDSSSAFRSLVSQVSSSSAIDIVANTEHSISDGVEEELFELRRVSLIHQKSLVIAELQWNGIGNNPSQEYLITWELTGGGLKGHLVTDSTSVTLSLWPDTLYQIQVELFEQNLDGDGEQPAAESSTVSLKSLPLIVDTSEASFPLESPSALLGNNDEEEDDEEDESEQEGNTREDGEEEDSGHKSITGFLNMTLVLGISVTALIFVLVILTLAAFTWTRTRSFSTSKVGCISGKGGRCCYKGCFSDCTEPELLLSQEDLLADPIPTYNGVGVSTKCQSKRSWMPYSFGTSQDEKQAEVPTSVAVISGSCSSSEAPFSFLNYGYYNAPSPTSTAPCSVGKVVSLNTGAQVGVIKDGEQDSPSLSSCWLPNATCTSAPVTISSTPTPSSRRTCSSARNLQQAHQHQIISCNNSNFKL</sequence>
<evidence type="ECO:0008006" key="5">
    <source>
        <dbReference type="Google" id="ProtNLM"/>
    </source>
</evidence>
<evidence type="ECO:0000313" key="3">
    <source>
        <dbReference type="EMBL" id="CAL8110652.1"/>
    </source>
</evidence>
<feature type="region of interest" description="Disordered" evidence="1">
    <location>
        <begin position="679"/>
        <end position="718"/>
    </location>
</feature>
<dbReference type="Proteomes" id="UP001642540">
    <property type="component" value="Unassembled WGS sequence"/>
</dbReference>
<proteinExistence type="predicted"/>
<feature type="compositionally biased region" description="Polar residues" evidence="1">
    <location>
        <begin position="262"/>
        <end position="287"/>
    </location>
</feature>
<evidence type="ECO:0000256" key="1">
    <source>
        <dbReference type="SAM" id="MobiDB-lite"/>
    </source>
</evidence>
<evidence type="ECO:0000313" key="4">
    <source>
        <dbReference type="Proteomes" id="UP001642540"/>
    </source>
</evidence>
<keyword evidence="2" id="KW-0472">Membrane</keyword>
<feature type="region of interest" description="Disordered" evidence="1">
    <location>
        <begin position="262"/>
        <end position="306"/>
    </location>
</feature>
<organism evidence="3 4">
    <name type="scientific">Orchesella dallaii</name>
    <dbReference type="NCBI Taxonomy" id="48710"/>
    <lineage>
        <taxon>Eukaryota</taxon>
        <taxon>Metazoa</taxon>
        <taxon>Ecdysozoa</taxon>
        <taxon>Arthropoda</taxon>
        <taxon>Hexapoda</taxon>
        <taxon>Collembola</taxon>
        <taxon>Entomobryomorpha</taxon>
        <taxon>Entomobryoidea</taxon>
        <taxon>Orchesellidae</taxon>
        <taxon>Orchesellinae</taxon>
        <taxon>Orchesella</taxon>
    </lineage>
</organism>